<proteinExistence type="predicted"/>
<evidence type="ECO:0000313" key="2">
    <source>
        <dbReference type="EMBL" id="KAJ9573558.1"/>
    </source>
</evidence>
<keyword evidence="1" id="KW-1133">Transmembrane helix</keyword>
<feature type="non-terminal residue" evidence="2">
    <location>
        <position position="91"/>
    </location>
</feature>
<feature type="transmembrane region" description="Helical" evidence="1">
    <location>
        <begin position="47"/>
        <end position="66"/>
    </location>
</feature>
<protein>
    <submittedName>
        <fullName evidence="2">Uncharacterized protein</fullName>
    </submittedName>
</protein>
<feature type="non-terminal residue" evidence="2">
    <location>
        <position position="1"/>
    </location>
</feature>
<keyword evidence="1" id="KW-0472">Membrane</keyword>
<dbReference type="AlphaFoldDB" id="A0AAD7Z3S8"/>
<evidence type="ECO:0000313" key="3">
    <source>
        <dbReference type="Proteomes" id="UP001233999"/>
    </source>
</evidence>
<feature type="transmembrane region" description="Helical" evidence="1">
    <location>
        <begin position="72"/>
        <end position="90"/>
    </location>
</feature>
<dbReference type="EMBL" id="JASPKZ010010695">
    <property type="protein sequence ID" value="KAJ9573558.1"/>
    <property type="molecule type" value="Genomic_DNA"/>
</dbReference>
<sequence>IQSLEPELNTMGYSLGLFRLTGMVVGIFPNIRSLVMNQRIKTLTTANHYSLCLLLNLCFGFNLPLQLGSLRLTAWSVLILISLLYLLSLFF</sequence>
<accession>A0AAD7Z3S8</accession>
<dbReference type="Proteomes" id="UP001233999">
    <property type="component" value="Unassembled WGS sequence"/>
</dbReference>
<gene>
    <name evidence="2" type="ORF">L9F63_009043</name>
</gene>
<organism evidence="2 3">
    <name type="scientific">Diploptera punctata</name>
    <name type="common">Pacific beetle cockroach</name>
    <dbReference type="NCBI Taxonomy" id="6984"/>
    <lineage>
        <taxon>Eukaryota</taxon>
        <taxon>Metazoa</taxon>
        <taxon>Ecdysozoa</taxon>
        <taxon>Arthropoda</taxon>
        <taxon>Hexapoda</taxon>
        <taxon>Insecta</taxon>
        <taxon>Pterygota</taxon>
        <taxon>Neoptera</taxon>
        <taxon>Polyneoptera</taxon>
        <taxon>Dictyoptera</taxon>
        <taxon>Blattodea</taxon>
        <taxon>Blaberoidea</taxon>
        <taxon>Blaberidae</taxon>
        <taxon>Diplopterinae</taxon>
        <taxon>Diploptera</taxon>
    </lineage>
</organism>
<keyword evidence="1" id="KW-0812">Transmembrane</keyword>
<feature type="transmembrane region" description="Helical" evidence="1">
    <location>
        <begin position="12"/>
        <end position="35"/>
    </location>
</feature>
<reference evidence="2" key="2">
    <citation type="submission" date="2023-05" db="EMBL/GenBank/DDBJ databases">
        <authorList>
            <person name="Fouks B."/>
        </authorList>
    </citation>
    <scope>NUCLEOTIDE SEQUENCE</scope>
    <source>
        <strain evidence="2">Stay&amp;Tobe</strain>
        <tissue evidence="2">Testes</tissue>
    </source>
</reference>
<reference evidence="2" key="1">
    <citation type="journal article" date="2023" name="IScience">
        <title>Live-bearing cockroach genome reveals convergent evolutionary mechanisms linked to viviparity in insects and beyond.</title>
        <authorList>
            <person name="Fouks B."/>
            <person name="Harrison M.C."/>
            <person name="Mikhailova A.A."/>
            <person name="Marchal E."/>
            <person name="English S."/>
            <person name="Carruthers M."/>
            <person name="Jennings E.C."/>
            <person name="Chiamaka E.L."/>
            <person name="Frigard R.A."/>
            <person name="Pippel M."/>
            <person name="Attardo G.M."/>
            <person name="Benoit J.B."/>
            <person name="Bornberg-Bauer E."/>
            <person name="Tobe S.S."/>
        </authorList>
    </citation>
    <scope>NUCLEOTIDE SEQUENCE</scope>
    <source>
        <strain evidence="2">Stay&amp;Tobe</strain>
    </source>
</reference>
<name>A0AAD7Z3S8_DIPPU</name>
<evidence type="ECO:0000256" key="1">
    <source>
        <dbReference type="SAM" id="Phobius"/>
    </source>
</evidence>
<keyword evidence="3" id="KW-1185">Reference proteome</keyword>
<comment type="caution">
    <text evidence="2">The sequence shown here is derived from an EMBL/GenBank/DDBJ whole genome shotgun (WGS) entry which is preliminary data.</text>
</comment>